<keyword evidence="2" id="KW-1185">Reference proteome</keyword>
<comment type="caution">
    <text evidence="1">The sequence shown here is derived from an EMBL/GenBank/DDBJ whole genome shotgun (WGS) entry which is preliminary data.</text>
</comment>
<gene>
    <name evidence="1" type="ORF">CTRU02_208311</name>
</gene>
<dbReference type="EMBL" id="VUJX02000005">
    <property type="protein sequence ID" value="KAL0936096.1"/>
    <property type="molecule type" value="Genomic_DNA"/>
</dbReference>
<evidence type="ECO:0000313" key="2">
    <source>
        <dbReference type="Proteomes" id="UP000805649"/>
    </source>
</evidence>
<name>A0ACC3YXC0_COLTU</name>
<evidence type="ECO:0000313" key="1">
    <source>
        <dbReference type="EMBL" id="KAL0936096.1"/>
    </source>
</evidence>
<proteinExistence type="predicted"/>
<accession>A0ACC3YXC0</accession>
<reference evidence="1 2" key="1">
    <citation type="journal article" date="2020" name="Phytopathology">
        <title>Genome Sequence Resources of Colletotrichum truncatum, C. plurivorum, C. musicola, and C. sojae: Four Species Pathogenic to Soybean (Glycine max).</title>
        <authorList>
            <person name="Rogerio F."/>
            <person name="Boufleur T.R."/>
            <person name="Ciampi-Guillardi M."/>
            <person name="Sukno S.A."/>
            <person name="Thon M.R."/>
            <person name="Massola Junior N.S."/>
            <person name="Baroncelli R."/>
        </authorList>
    </citation>
    <scope>NUCLEOTIDE SEQUENCE [LARGE SCALE GENOMIC DNA]</scope>
    <source>
        <strain evidence="1 2">CMES1059</strain>
    </source>
</reference>
<protein>
    <submittedName>
        <fullName evidence="1">Uncharacterized protein</fullName>
    </submittedName>
</protein>
<sequence length="345" mass="38036">MDEFASSSKPARRQRSQLVLLNLAYALAFFSGVVQIFTLAAGKWVTENADGSQHLGLSSLSIVQFDGIVPSPSNPDSYLLSMHFFLSSFGYEYPNTSTAAIVSSEPRLPQNFIYIGEKLGVSSSSWACLRGSGQCTSSFYEAFRNDSFIAPSTLTYFAHIYALSVLALLMIFEVLIAVRPSWLRCQCYFSCLKRVCPCPRGSREEIEALPASFWNRYRMWMWPVLPLVIVLTAFALVMSGLLLKSYVNRPRAGNTNAHFGTGFIVIETASVAASFIAVICIYVRWILSRKVNWMEQQGAIAEGDTNLTSGRSPLQPHEYTDAEPGASLSLASAPLGFRGEPPRVA</sequence>
<dbReference type="Proteomes" id="UP000805649">
    <property type="component" value="Unassembled WGS sequence"/>
</dbReference>
<organism evidence="1 2">
    <name type="scientific">Colletotrichum truncatum</name>
    <name type="common">Anthracnose fungus</name>
    <name type="synonym">Colletotrichum capsici</name>
    <dbReference type="NCBI Taxonomy" id="5467"/>
    <lineage>
        <taxon>Eukaryota</taxon>
        <taxon>Fungi</taxon>
        <taxon>Dikarya</taxon>
        <taxon>Ascomycota</taxon>
        <taxon>Pezizomycotina</taxon>
        <taxon>Sordariomycetes</taxon>
        <taxon>Hypocreomycetidae</taxon>
        <taxon>Glomerellales</taxon>
        <taxon>Glomerellaceae</taxon>
        <taxon>Colletotrichum</taxon>
        <taxon>Colletotrichum truncatum species complex</taxon>
    </lineage>
</organism>